<gene>
    <name evidence="1" type="ORF">DEBURN_LOCUS10390</name>
</gene>
<proteinExistence type="predicted"/>
<evidence type="ECO:0000313" key="1">
    <source>
        <dbReference type="EMBL" id="CAG8621493.1"/>
    </source>
</evidence>
<dbReference type="EMBL" id="CAJVPK010002969">
    <property type="protein sequence ID" value="CAG8621493.1"/>
    <property type="molecule type" value="Genomic_DNA"/>
</dbReference>
<dbReference type="SUPFAM" id="SSF56112">
    <property type="entry name" value="Protein kinase-like (PK-like)"/>
    <property type="match status" value="1"/>
</dbReference>
<name>A0A9N9D3E9_9GLOM</name>
<dbReference type="AlphaFoldDB" id="A0A9N9D3E9"/>
<organism evidence="1 2">
    <name type="scientific">Diversispora eburnea</name>
    <dbReference type="NCBI Taxonomy" id="1213867"/>
    <lineage>
        <taxon>Eukaryota</taxon>
        <taxon>Fungi</taxon>
        <taxon>Fungi incertae sedis</taxon>
        <taxon>Mucoromycota</taxon>
        <taxon>Glomeromycotina</taxon>
        <taxon>Glomeromycetes</taxon>
        <taxon>Diversisporales</taxon>
        <taxon>Diversisporaceae</taxon>
        <taxon>Diversispora</taxon>
    </lineage>
</organism>
<dbReference type="Proteomes" id="UP000789706">
    <property type="component" value="Unassembled WGS sequence"/>
</dbReference>
<sequence>MMIFGSSPFGGSDQASVINQILNVGYDFPANTEVSNAAMDLIYLILNPEQHHFFNGPTPPGLPTYALTTAPNYNIISDPEVWNYIYKDYPIVTDLEIKNFIGSL</sequence>
<evidence type="ECO:0000313" key="2">
    <source>
        <dbReference type="Proteomes" id="UP000789706"/>
    </source>
</evidence>
<comment type="caution">
    <text evidence="1">The sequence shown here is derived from an EMBL/GenBank/DDBJ whole genome shotgun (WGS) entry which is preliminary data.</text>
</comment>
<dbReference type="InterPro" id="IPR011009">
    <property type="entry name" value="Kinase-like_dom_sf"/>
</dbReference>
<accession>A0A9N9D3E9</accession>
<reference evidence="1" key="1">
    <citation type="submission" date="2021-06" db="EMBL/GenBank/DDBJ databases">
        <authorList>
            <person name="Kallberg Y."/>
            <person name="Tangrot J."/>
            <person name="Rosling A."/>
        </authorList>
    </citation>
    <scope>NUCLEOTIDE SEQUENCE</scope>
    <source>
        <strain evidence="1">AZ414A</strain>
    </source>
</reference>
<keyword evidence="2" id="KW-1185">Reference proteome</keyword>
<protein>
    <submittedName>
        <fullName evidence="1">9146_t:CDS:1</fullName>
    </submittedName>
</protein>